<dbReference type="EMBL" id="JAQQWM010000004">
    <property type="protein sequence ID" value="KAK8067574.1"/>
    <property type="molecule type" value="Genomic_DNA"/>
</dbReference>
<evidence type="ECO:0000313" key="4">
    <source>
        <dbReference type="Proteomes" id="UP001446871"/>
    </source>
</evidence>
<feature type="compositionally biased region" description="Polar residues" evidence="1">
    <location>
        <begin position="102"/>
        <end position="113"/>
    </location>
</feature>
<comment type="caution">
    <text evidence="3">The sequence shown here is derived from an EMBL/GenBank/DDBJ whole genome shotgun (WGS) entry which is preliminary data.</text>
</comment>
<name>A0ABR1V8P1_9PEZI</name>
<feature type="chain" id="PRO_5045397983" evidence="2">
    <location>
        <begin position="20"/>
        <end position="113"/>
    </location>
</feature>
<gene>
    <name evidence="3" type="ORF">PG996_006686</name>
</gene>
<protein>
    <submittedName>
        <fullName evidence="3">Uncharacterized protein</fullName>
    </submittedName>
</protein>
<evidence type="ECO:0000256" key="2">
    <source>
        <dbReference type="SAM" id="SignalP"/>
    </source>
</evidence>
<dbReference type="Proteomes" id="UP001446871">
    <property type="component" value="Unassembled WGS sequence"/>
</dbReference>
<sequence length="113" mass="12117">MHSLSLPLALLVGFGMAAALPATTETNPEPLSLVVTFKGAGEGSYYRKTVVANGFDMSIEYELSVSYISVEKQAGYFCTSRSKDGSETSVYADKQDVPVGPPQTQNSVRCSRL</sequence>
<keyword evidence="4" id="KW-1185">Reference proteome</keyword>
<evidence type="ECO:0000256" key="1">
    <source>
        <dbReference type="SAM" id="MobiDB-lite"/>
    </source>
</evidence>
<feature type="signal peptide" evidence="2">
    <location>
        <begin position="1"/>
        <end position="19"/>
    </location>
</feature>
<keyword evidence="2" id="KW-0732">Signal</keyword>
<organism evidence="3 4">
    <name type="scientific">Apiospora saccharicola</name>
    <dbReference type="NCBI Taxonomy" id="335842"/>
    <lineage>
        <taxon>Eukaryota</taxon>
        <taxon>Fungi</taxon>
        <taxon>Dikarya</taxon>
        <taxon>Ascomycota</taxon>
        <taxon>Pezizomycotina</taxon>
        <taxon>Sordariomycetes</taxon>
        <taxon>Xylariomycetidae</taxon>
        <taxon>Amphisphaeriales</taxon>
        <taxon>Apiosporaceae</taxon>
        <taxon>Apiospora</taxon>
    </lineage>
</organism>
<feature type="region of interest" description="Disordered" evidence="1">
    <location>
        <begin position="81"/>
        <end position="113"/>
    </location>
</feature>
<proteinExistence type="predicted"/>
<evidence type="ECO:0000313" key="3">
    <source>
        <dbReference type="EMBL" id="KAK8067574.1"/>
    </source>
</evidence>
<reference evidence="3 4" key="1">
    <citation type="submission" date="2023-01" db="EMBL/GenBank/DDBJ databases">
        <title>Analysis of 21 Apiospora genomes using comparative genomics revels a genus with tremendous synthesis potential of carbohydrate active enzymes and secondary metabolites.</title>
        <authorList>
            <person name="Sorensen T."/>
        </authorList>
    </citation>
    <scope>NUCLEOTIDE SEQUENCE [LARGE SCALE GENOMIC DNA]</scope>
    <source>
        <strain evidence="3 4">CBS 83171</strain>
    </source>
</reference>
<accession>A0ABR1V8P1</accession>